<dbReference type="EMBL" id="PGVE01000012">
    <property type="protein sequence ID" value="PLS09546.1"/>
    <property type="molecule type" value="Genomic_DNA"/>
</dbReference>
<accession>A0A2N5HVL0</accession>
<comment type="caution">
    <text evidence="2">The sequence shown here is derived from an EMBL/GenBank/DDBJ whole genome shotgun (WGS) entry which is preliminary data.</text>
</comment>
<sequence>MKKFLTVLSGVLVALTLFVTSGNSAKAATDCGCDVSPVFGAEKNKMVADLISSQEFKDAKRSIKNEGYSWRGVKNIEVIINHSHGDAIMIGVPFYSSDRSIEMAVFINGKFMGHQPLEEK</sequence>
<evidence type="ECO:0008006" key="4">
    <source>
        <dbReference type="Google" id="ProtNLM"/>
    </source>
</evidence>
<dbReference type="AlphaFoldDB" id="A0A2N5HVL0"/>
<keyword evidence="3" id="KW-1185">Reference proteome</keyword>
<evidence type="ECO:0000313" key="3">
    <source>
        <dbReference type="Proteomes" id="UP000234950"/>
    </source>
</evidence>
<dbReference type="OrthoDB" id="2876108at2"/>
<keyword evidence="1" id="KW-0732">Signal</keyword>
<dbReference type="Proteomes" id="UP000234950">
    <property type="component" value="Unassembled WGS sequence"/>
</dbReference>
<proteinExistence type="predicted"/>
<gene>
    <name evidence="2" type="ORF">CVD27_01510</name>
</gene>
<evidence type="ECO:0000256" key="1">
    <source>
        <dbReference type="SAM" id="SignalP"/>
    </source>
</evidence>
<reference evidence="2 3" key="1">
    <citation type="submission" date="2017-11" db="EMBL/GenBank/DDBJ databases">
        <title>Comparitive Functional Genomics of Dry Heat Resistant strains isolated from the Viking Spacecraft.</title>
        <authorList>
            <person name="Seuylemezian A."/>
            <person name="Cooper K."/>
            <person name="Vaishampayan P."/>
        </authorList>
    </citation>
    <scope>NUCLEOTIDE SEQUENCE [LARGE SCALE GENOMIC DNA]</scope>
    <source>
        <strain evidence="2 3">V32-6</strain>
    </source>
</reference>
<name>A0A2N5HVL0_9BACI</name>
<feature type="chain" id="PRO_5014904833" description="DUF3887 domain-containing protein" evidence="1">
    <location>
        <begin position="28"/>
        <end position="120"/>
    </location>
</feature>
<evidence type="ECO:0000313" key="2">
    <source>
        <dbReference type="EMBL" id="PLS09546.1"/>
    </source>
</evidence>
<feature type="signal peptide" evidence="1">
    <location>
        <begin position="1"/>
        <end position="27"/>
    </location>
</feature>
<protein>
    <recommendedName>
        <fullName evidence="4">DUF3887 domain-containing protein</fullName>
    </recommendedName>
</protein>
<dbReference type="RefSeq" id="WP_101646130.1">
    <property type="nucleotide sequence ID" value="NZ_PGVE01000012.1"/>
</dbReference>
<organism evidence="2 3">
    <name type="scientific">Neobacillus cucumis</name>
    <dbReference type="NCBI Taxonomy" id="1740721"/>
    <lineage>
        <taxon>Bacteria</taxon>
        <taxon>Bacillati</taxon>
        <taxon>Bacillota</taxon>
        <taxon>Bacilli</taxon>
        <taxon>Bacillales</taxon>
        <taxon>Bacillaceae</taxon>
        <taxon>Neobacillus</taxon>
    </lineage>
</organism>